<protein>
    <submittedName>
        <fullName evidence="1">Uncharacterized protein</fullName>
    </submittedName>
</protein>
<gene>
    <name evidence="1" type="ORF">GLOIN_2v1662521</name>
</gene>
<name>A0A2H5TA89_RHIID</name>
<comment type="caution">
    <text evidence="1">The sequence shown here is derived from an EMBL/GenBank/DDBJ whole genome shotgun (WGS) entry which is preliminary data.</text>
</comment>
<dbReference type="EMBL" id="AUPC02000204">
    <property type="protein sequence ID" value="POG65879.1"/>
    <property type="molecule type" value="Genomic_DNA"/>
</dbReference>
<sequence length="80" mass="9880">MKISQDLKRISSFVFAFYKTGPLFPLNERPFIFYLSYLFFFALLRERDRFFCYYYYLIFFSHSLISNNIVYSFSSMYSFI</sequence>
<reference evidence="1 2" key="1">
    <citation type="journal article" date="2013" name="Proc. Natl. Acad. Sci. U.S.A.">
        <title>Genome of an arbuscular mycorrhizal fungus provides insight into the oldest plant symbiosis.</title>
        <authorList>
            <person name="Tisserant E."/>
            <person name="Malbreil M."/>
            <person name="Kuo A."/>
            <person name="Kohler A."/>
            <person name="Symeonidi A."/>
            <person name="Balestrini R."/>
            <person name="Charron P."/>
            <person name="Duensing N."/>
            <person name="Frei Dit Frey N."/>
            <person name="Gianinazzi-Pearson V."/>
            <person name="Gilbert L.B."/>
            <person name="Handa Y."/>
            <person name="Herr J.R."/>
            <person name="Hijri M."/>
            <person name="Koul R."/>
            <person name="Kawaguchi M."/>
            <person name="Krajinski F."/>
            <person name="Lammers P.J."/>
            <person name="Masclaux F.G."/>
            <person name="Murat C."/>
            <person name="Morin E."/>
            <person name="Ndikumana S."/>
            <person name="Pagni M."/>
            <person name="Petitpierre D."/>
            <person name="Requena N."/>
            <person name="Rosikiewicz P."/>
            <person name="Riley R."/>
            <person name="Saito K."/>
            <person name="San Clemente H."/>
            <person name="Shapiro H."/>
            <person name="van Tuinen D."/>
            <person name="Becard G."/>
            <person name="Bonfante P."/>
            <person name="Paszkowski U."/>
            <person name="Shachar-Hill Y.Y."/>
            <person name="Tuskan G.A."/>
            <person name="Young P.W."/>
            <person name="Sanders I.R."/>
            <person name="Henrissat B."/>
            <person name="Rensing S.A."/>
            <person name="Grigoriev I.V."/>
            <person name="Corradi N."/>
            <person name="Roux C."/>
            <person name="Martin F."/>
        </authorList>
    </citation>
    <scope>NUCLEOTIDE SEQUENCE [LARGE SCALE GENOMIC DNA]</scope>
    <source>
        <strain evidence="1 2">DAOM 197198</strain>
    </source>
</reference>
<proteinExistence type="predicted"/>
<dbReference type="AlphaFoldDB" id="A0A2H5TA89"/>
<organism evidence="1 2">
    <name type="scientific">Rhizophagus irregularis (strain DAOM 181602 / DAOM 197198 / MUCL 43194)</name>
    <name type="common">Arbuscular mycorrhizal fungus</name>
    <name type="synonym">Glomus intraradices</name>
    <dbReference type="NCBI Taxonomy" id="747089"/>
    <lineage>
        <taxon>Eukaryota</taxon>
        <taxon>Fungi</taxon>
        <taxon>Fungi incertae sedis</taxon>
        <taxon>Mucoromycota</taxon>
        <taxon>Glomeromycotina</taxon>
        <taxon>Glomeromycetes</taxon>
        <taxon>Glomerales</taxon>
        <taxon>Glomeraceae</taxon>
        <taxon>Rhizophagus</taxon>
    </lineage>
</organism>
<reference evidence="1 2" key="2">
    <citation type="journal article" date="2018" name="New Phytol.">
        <title>High intraspecific genome diversity in the model arbuscular mycorrhizal symbiont Rhizophagus irregularis.</title>
        <authorList>
            <person name="Chen E.C.H."/>
            <person name="Morin E."/>
            <person name="Beaudet D."/>
            <person name="Noel J."/>
            <person name="Yildirir G."/>
            <person name="Ndikumana S."/>
            <person name="Charron P."/>
            <person name="St-Onge C."/>
            <person name="Giorgi J."/>
            <person name="Kruger M."/>
            <person name="Marton T."/>
            <person name="Ropars J."/>
            <person name="Grigoriev I.V."/>
            <person name="Hainaut M."/>
            <person name="Henrissat B."/>
            <person name="Roux C."/>
            <person name="Martin F."/>
            <person name="Corradi N."/>
        </authorList>
    </citation>
    <scope>NUCLEOTIDE SEQUENCE [LARGE SCALE GENOMIC DNA]</scope>
    <source>
        <strain evidence="1 2">DAOM 197198</strain>
    </source>
</reference>
<keyword evidence="2" id="KW-1185">Reference proteome</keyword>
<accession>A0A2H5TA89</accession>
<evidence type="ECO:0000313" key="2">
    <source>
        <dbReference type="Proteomes" id="UP000018888"/>
    </source>
</evidence>
<evidence type="ECO:0000313" key="1">
    <source>
        <dbReference type="EMBL" id="POG65879.1"/>
    </source>
</evidence>
<dbReference type="Proteomes" id="UP000018888">
    <property type="component" value="Unassembled WGS sequence"/>
</dbReference>